<sequence>MSKKQITRGVLALVAAALSSTAAMAGGFSRGEADTDILYEDGKVKARAGAVFVSPERKYDTVGGSKSSDGSFSDSYWIPSVAAKVQIFDALGCAFTYTQPFGASSTYGTDARRADQLAGAASGNFNYYTKKHFTTNEYGGTCAVRFDVGPGKLYVLGGGFFQDFDYTADSYYGTLHLKDNSSVGYRLGVGYDIPEYAMRAQLMYRSQIKEEADGDFTPRALSALLGTGAVSAYGYGTLPQSLKLSLQSGIAPGWLAYGSVKWTDWSVLQTLNYNITGLGDQRDDFFWKDGWTIQAGIGHKFNDRVSGTVNITWDKGVGNGADIMTDTWTLGVGTEIKLGPGDLRVGAGVSYLTAGSQSYSKGASYDATANGDWAYAIGSSYQIKF</sequence>
<organism evidence="9 10">
    <name type="scientific">Agrobacterium vitis</name>
    <name type="common">Rhizobium vitis</name>
    <dbReference type="NCBI Taxonomy" id="373"/>
    <lineage>
        <taxon>Bacteria</taxon>
        <taxon>Pseudomonadati</taxon>
        <taxon>Pseudomonadota</taxon>
        <taxon>Alphaproteobacteria</taxon>
        <taxon>Hyphomicrobiales</taxon>
        <taxon>Rhizobiaceae</taxon>
        <taxon>Rhizobium/Agrobacterium group</taxon>
        <taxon>Agrobacterium</taxon>
    </lineage>
</organism>
<evidence type="ECO:0000256" key="2">
    <source>
        <dbReference type="ARBA" id="ARBA00008163"/>
    </source>
</evidence>
<evidence type="ECO:0000256" key="3">
    <source>
        <dbReference type="ARBA" id="ARBA00022452"/>
    </source>
</evidence>
<evidence type="ECO:0000313" key="9">
    <source>
        <dbReference type="EMBL" id="KAA3526540.1"/>
    </source>
</evidence>
<dbReference type="PANTHER" id="PTHR35093:SF8">
    <property type="entry name" value="OUTER MEMBRANE PROTEIN NMB0088-RELATED"/>
    <property type="match status" value="1"/>
</dbReference>
<keyword evidence="7" id="KW-0998">Cell outer membrane</keyword>
<keyword evidence="6" id="KW-0472">Membrane</keyword>
<dbReference type="PANTHER" id="PTHR35093">
    <property type="entry name" value="OUTER MEMBRANE PROTEIN NMB0088-RELATED"/>
    <property type="match status" value="1"/>
</dbReference>
<keyword evidence="4" id="KW-0812">Transmembrane</keyword>
<dbReference type="GO" id="GO:0009279">
    <property type="term" value="C:cell outer membrane"/>
    <property type="evidence" value="ECO:0007669"/>
    <property type="project" value="UniProtKB-SubCell"/>
</dbReference>
<dbReference type="Gene3D" id="2.40.160.60">
    <property type="entry name" value="Outer membrane protein transport protein (OMPP1/FadL/TodX)"/>
    <property type="match status" value="1"/>
</dbReference>
<gene>
    <name evidence="9" type="ORF">DXT89_14230</name>
</gene>
<keyword evidence="5 8" id="KW-0732">Signal</keyword>
<dbReference type="GO" id="GO:0015483">
    <property type="term" value="F:long-chain fatty acid transporting porin activity"/>
    <property type="evidence" value="ECO:0007669"/>
    <property type="project" value="TreeGrafter"/>
</dbReference>
<reference evidence="9 10" key="1">
    <citation type="submission" date="2018-08" db="EMBL/GenBank/DDBJ databases">
        <title>Genome sequencing of Agrobacterium vitis strain ICMP 10754.</title>
        <authorList>
            <person name="Visnovsky S.B."/>
            <person name="Pitman A.R."/>
        </authorList>
    </citation>
    <scope>NUCLEOTIDE SEQUENCE [LARGE SCALE GENOMIC DNA]</scope>
    <source>
        <strain evidence="9 10">ICMP 10754</strain>
    </source>
</reference>
<accession>A0A368NUN2</accession>
<feature type="chain" id="PRO_5030067923" evidence="8">
    <location>
        <begin position="26"/>
        <end position="385"/>
    </location>
</feature>
<dbReference type="InterPro" id="IPR005017">
    <property type="entry name" value="OMPP1/FadL/TodX"/>
</dbReference>
<evidence type="ECO:0000256" key="7">
    <source>
        <dbReference type="ARBA" id="ARBA00023237"/>
    </source>
</evidence>
<dbReference type="Pfam" id="PF03349">
    <property type="entry name" value="Toluene_X"/>
    <property type="match status" value="1"/>
</dbReference>
<dbReference type="SUPFAM" id="SSF56935">
    <property type="entry name" value="Porins"/>
    <property type="match status" value="1"/>
</dbReference>
<proteinExistence type="inferred from homology"/>
<dbReference type="Proteomes" id="UP000436911">
    <property type="component" value="Unassembled WGS sequence"/>
</dbReference>
<evidence type="ECO:0000313" key="10">
    <source>
        <dbReference type="Proteomes" id="UP000436911"/>
    </source>
</evidence>
<evidence type="ECO:0000256" key="1">
    <source>
        <dbReference type="ARBA" id="ARBA00004571"/>
    </source>
</evidence>
<evidence type="ECO:0000256" key="4">
    <source>
        <dbReference type="ARBA" id="ARBA00022692"/>
    </source>
</evidence>
<feature type="signal peptide" evidence="8">
    <location>
        <begin position="1"/>
        <end position="25"/>
    </location>
</feature>
<protein>
    <submittedName>
        <fullName evidence="9">Long-chain fatty acid transporter</fullName>
    </submittedName>
</protein>
<dbReference type="AlphaFoldDB" id="A0A368NUN2"/>
<evidence type="ECO:0000256" key="5">
    <source>
        <dbReference type="ARBA" id="ARBA00022729"/>
    </source>
</evidence>
<dbReference type="GeneID" id="60682955"/>
<comment type="caution">
    <text evidence="9">The sequence shown here is derived from an EMBL/GenBank/DDBJ whole genome shotgun (WGS) entry which is preliminary data.</text>
</comment>
<dbReference type="RefSeq" id="WP_060716788.1">
    <property type="nucleotide sequence ID" value="NZ_CP055265.1"/>
</dbReference>
<evidence type="ECO:0000256" key="6">
    <source>
        <dbReference type="ARBA" id="ARBA00023136"/>
    </source>
</evidence>
<dbReference type="OrthoDB" id="6679728at2"/>
<evidence type="ECO:0000256" key="8">
    <source>
        <dbReference type="SAM" id="SignalP"/>
    </source>
</evidence>
<dbReference type="EMBL" id="QUSG01000007">
    <property type="protein sequence ID" value="KAA3526540.1"/>
    <property type="molecule type" value="Genomic_DNA"/>
</dbReference>
<keyword evidence="3" id="KW-1134">Transmembrane beta strand</keyword>
<comment type="similarity">
    <text evidence="2">Belongs to the OmpP1/FadL family.</text>
</comment>
<comment type="subcellular location">
    <subcellularLocation>
        <location evidence="1">Cell outer membrane</location>
        <topology evidence="1">Multi-pass membrane protein</topology>
    </subcellularLocation>
</comment>
<name>A0A368NUN2_AGRVI</name>